<dbReference type="InterPro" id="IPR036770">
    <property type="entry name" value="Ankyrin_rpt-contain_sf"/>
</dbReference>
<dbReference type="InterPro" id="IPR002110">
    <property type="entry name" value="Ankyrin_rpt"/>
</dbReference>
<dbReference type="Proteomes" id="UP000698800">
    <property type="component" value="Unassembled WGS sequence"/>
</dbReference>
<name>A0A9P8I012_9PEZI</name>
<dbReference type="InterPro" id="IPR054471">
    <property type="entry name" value="GPIID_WHD"/>
</dbReference>
<comment type="caution">
    <text evidence="6">The sequence shown here is derived from an EMBL/GenBank/DDBJ whole genome shotgun (WGS) entry which is preliminary data.</text>
</comment>
<accession>A0A9P8I012</accession>
<dbReference type="SMART" id="SM00248">
    <property type="entry name" value="ANK"/>
    <property type="match status" value="3"/>
</dbReference>
<dbReference type="PANTHER" id="PTHR10039">
    <property type="entry name" value="AMELOGENIN"/>
    <property type="match status" value="1"/>
</dbReference>
<evidence type="ECO:0000256" key="1">
    <source>
        <dbReference type="ARBA" id="ARBA00022737"/>
    </source>
</evidence>
<dbReference type="Gene3D" id="3.40.50.300">
    <property type="entry name" value="P-loop containing nucleotide triphosphate hydrolases"/>
    <property type="match status" value="1"/>
</dbReference>
<evidence type="ECO:0000256" key="2">
    <source>
        <dbReference type="SAM" id="MobiDB-lite"/>
    </source>
</evidence>
<gene>
    <name evidence="6" type="ORF">FGG08_004612</name>
</gene>
<dbReference type="EMBL" id="JAGHQL010000095">
    <property type="protein sequence ID" value="KAH0538836.1"/>
    <property type="molecule type" value="Genomic_DNA"/>
</dbReference>
<feature type="domain" description="Nephrocystin 3-like N-terminal" evidence="5">
    <location>
        <begin position="393"/>
        <end position="556"/>
    </location>
</feature>
<evidence type="ECO:0000313" key="6">
    <source>
        <dbReference type="EMBL" id="KAH0538836.1"/>
    </source>
</evidence>
<feature type="compositionally biased region" description="Polar residues" evidence="2">
    <location>
        <begin position="68"/>
        <end position="78"/>
    </location>
</feature>
<evidence type="ECO:0008006" key="8">
    <source>
        <dbReference type="Google" id="ProtNLM"/>
    </source>
</evidence>
<reference evidence="6" key="1">
    <citation type="submission" date="2021-03" db="EMBL/GenBank/DDBJ databases">
        <title>Comparative genomics and phylogenomic investigation of the class Geoglossomycetes provide insights into ecological specialization and systematics.</title>
        <authorList>
            <person name="Melie T."/>
            <person name="Pirro S."/>
            <person name="Miller A.N."/>
            <person name="Quandt A."/>
        </authorList>
    </citation>
    <scope>NUCLEOTIDE SEQUENCE</scope>
    <source>
        <strain evidence="6">GBOQ0MN5Z8</strain>
    </source>
</reference>
<dbReference type="Pfam" id="PF17100">
    <property type="entry name" value="NACHT_N"/>
    <property type="match status" value="1"/>
</dbReference>
<dbReference type="AlphaFoldDB" id="A0A9P8I012"/>
<keyword evidence="1" id="KW-0677">Repeat</keyword>
<dbReference type="InterPro" id="IPR056884">
    <property type="entry name" value="NPHP3-like_N"/>
</dbReference>
<feature type="region of interest" description="Disordered" evidence="2">
    <location>
        <begin position="1"/>
        <end position="104"/>
    </location>
</feature>
<dbReference type="OrthoDB" id="163438at2759"/>
<evidence type="ECO:0000259" key="3">
    <source>
        <dbReference type="Pfam" id="PF17100"/>
    </source>
</evidence>
<evidence type="ECO:0000259" key="4">
    <source>
        <dbReference type="Pfam" id="PF22939"/>
    </source>
</evidence>
<keyword evidence="7" id="KW-1185">Reference proteome</keyword>
<dbReference type="SUPFAM" id="SSF48403">
    <property type="entry name" value="Ankyrin repeat"/>
    <property type="match status" value="1"/>
</dbReference>
<dbReference type="InterPro" id="IPR027417">
    <property type="entry name" value="P-loop_NTPase"/>
</dbReference>
<feature type="domain" description="GPI inositol-deacylase winged helix" evidence="4">
    <location>
        <begin position="668"/>
        <end position="758"/>
    </location>
</feature>
<feature type="domain" description="NWD NACHT-NTPase N-terminal" evidence="3">
    <location>
        <begin position="105"/>
        <end position="317"/>
    </location>
</feature>
<sequence>MSDKLPSFDQQKDTANRVQRVLGNFLKPRTKQGDQPEGNGHFPRSRSSSRLPRFRKSPDPNTEGAKNAQPTTNANVPTSEIAPDDNKDAHPGAKTAAAGPNGDNDMWRIAEERLRQDPQKNQKLEQYDHILEQYFGSKLEPVGTMERRKQFREFLDLETKKLNDIDSDTRLSRCSKKAKRFFKSAVNCVVASKDIVAAAAAPCLPASVACAGAMFLLSFCLQAADQRHVFFDGLNTISGSIRRIAEYEGLLCKNGVQQSEEVEISITAACGSIIEFQARAACFLQLNPLESAIRNTFKWDGWNDLLSAIKDAETRVKDCAERKSLNDICKIFDKLDEIENNIIEKMDEGFSRLAGIQEAIDRNKRAETFLQLLYKSARPYEDSKNRNRERVTGTCDWFTDNDLFKQWNLPTQNHCRTTGFLYVTADPGCGKSVLSRYLIDQILPDDERTVCYFFFKDDFEDQKSSLSALCTLLHQLFDLRPHLLTDDVLSKHGARGEEFVKSFSELWKTFITAALHQETICVLDALDECRDADRKQLIDTITGTQIAGLKFLLTSRPYEHIRREVSHRLQDEMPSIHLQGDHGPTEYAIVKEIQLVVESRIDDTARSFGLLPGERELMREQLNPVPNRTYLWITLVFDGLMEKNSSITKKDIMDLTKRLPQGVPDAYEKILTKSGDREGARMLLHLILGAKRALSLLEMSVALAFNGPQSWDDVAEESIREDRVHKTIRELCGLFVTVVDKRVYLLHQTAREFLVRDFSDNKEARGGHLSIPGNDNAAATTFIAQGLMTKPWQHSMDLTCSNSVLAETCISCLQPDFAKENTSMFGYSAIYWAAHYCQSAETCQTAVAKMTRDLCLESETRTQWTEIHKEHDSIPVTGSPLCLASALGLNRAVEMLLHEQDSTGIALENKVDTPLSWAAENGHEAIVKLLLATGKVDVDSKDNYYGQTPLSWAAENGHEAIVKLLRQII</sequence>
<dbReference type="InterPro" id="IPR031359">
    <property type="entry name" value="NACHT_N"/>
</dbReference>
<evidence type="ECO:0000313" key="7">
    <source>
        <dbReference type="Proteomes" id="UP000698800"/>
    </source>
</evidence>
<dbReference type="Gene3D" id="1.25.40.20">
    <property type="entry name" value="Ankyrin repeat-containing domain"/>
    <property type="match status" value="1"/>
</dbReference>
<dbReference type="Pfam" id="PF22939">
    <property type="entry name" value="WHD_GPIID"/>
    <property type="match status" value="1"/>
</dbReference>
<organism evidence="6 7">
    <name type="scientific">Glutinoglossum americanum</name>
    <dbReference type="NCBI Taxonomy" id="1670608"/>
    <lineage>
        <taxon>Eukaryota</taxon>
        <taxon>Fungi</taxon>
        <taxon>Dikarya</taxon>
        <taxon>Ascomycota</taxon>
        <taxon>Pezizomycotina</taxon>
        <taxon>Geoglossomycetes</taxon>
        <taxon>Geoglossales</taxon>
        <taxon>Geoglossaceae</taxon>
        <taxon>Glutinoglossum</taxon>
    </lineage>
</organism>
<dbReference type="SUPFAM" id="SSF52540">
    <property type="entry name" value="P-loop containing nucleoside triphosphate hydrolases"/>
    <property type="match status" value="1"/>
</dbReference>
<evidence type="ECO:0000259" key="5">
    <source>
        <dbReference type="Pfam" id="PF24883"/>
    </source>
</evidence>
<proteinExistence type="predicted"/>
<protein>
    <recommendedName>
        <fullName evidence="8">Ankyrin repeat protein</fullName>
    </recommendedName>
</protein>
<dbReference type="Pfam" id="PF24883">
    <property type="entry name" value="NPHP3_N"/>
    <property type="match status" value="1"/>
</dbReference>
<dbReference type="Pfam" id="PF12796">
    <property type="entry name" value="Ank_2"/>
    <property type="match status" value="1"/>
</dbReference>